<dbReference type="GeneID" id="28721223"/>
<protein>
    <submittedName>
        <fullName evidence="2">Uncharacterized protein</fullName>
    </submittedName>
</protein>
<gene>
    <name evidence="1 2" type="ordered locus">At5g37247</name>
</gene>
<reference evidence="2 3" key="1">
    <citation type="journal article" date="2000" name="Nature">
        <title>Sequence and analysis of chromosome 5 of the plant Arabidopsis thaliana.</title>
        <authorList>
            <consortium name="Kazusa DNA Research Institute"/>
            <consortium name="Cold Spring Harbor and Washington University in St Louis Sequencing Consortium"/>
            <consortium name="European Union Arabidopsis Genome Sequencing Consortium"/>
            <person name="Tabata S."/>
            <person name="Kaneko T."/>
            <person name="Nakamura Y."/>
            <person name="Kotani H."/>
            <person name="Kato T."/>
            <person name="Asamizu E."/>
            <person name="Miyajima N."/>
            <person name="Sasamoto S."/>
            <person name="Kimura T."/>
            <person name="Hosouchi T."/>
            <person name="Kawashima K."/>
            <person name="Kohara M."/>
            <person name="Matsumoto M."/>
            <person name="Matsuno A."/>
            <person name="Muraki A."/>
            <person name="Nakayama S."/>
            <person name="Nakazaki N."/>
            <person name="Naruo K."/>
            <person name="Okumura S."/>
            <person name="Shinpo S."/>
            <person name="Takeuchi C."/>
            <person name="Wada T."/>
            <person name="Watanabe A."/>
            <person name="Yamada M."/>
            <person name="Yasuda M."/>
            <person name="Sato S."/>
            <person name="de la Bastide M."/>
            <person name="Huang E."/>
            <person name="Spiegel L."/>
            <person name="Gnoj L."/>
            <person name="O'Shaughnessy A."/>
            <person name="Preston R."/>
            <person name="Habermann K."/>
            <person name="Murray J."/>
            <person name="Johnson D."/>
            <person name="Rohlfing T."/>
            <person name="Nelson J."/>
            <person name="Stoneking T."/>
            <person name="Pepin K."/>
            <person name="Spieth J."/>
            <person name="Sekhon M."/>
            <person name="Armstrong J."/>
            <person name="Becker M."/>
            <person name="Belter E."/>
            <person name="Cordum H."/>
            <person name="Cordes M."/>
            <person name="Courtney L."/>
            <person name="Courtney W."/>
            <person name="Dante M."/>
            <person name="Du H."/>
            <person name="Edwards J."/>
            <person name="Fryman J."/>
            <person name="Haakensen B."/>
            <person name="Lamar E."/>
            <person name="Latreille P."/>
            <person name="Leonard S."/>
            <person name="Meyer R."/>
            <person name="Mulvaney E."/>
            <person name="Ozersky P."/>
            <person name="Riley A."/>
            <person name="Strowmatt C."/>
            <person name="Wagner-McPherson C."/>
            <person name="Wollam A."/>
            <person name="Yoakum M."/>
            <person name="Bell M."/>
            <person name="Dedhia N."/>
            <person name="Parnell L."/>
            <person name="Shah R."/>
            <person name="Rodriguez M."/>
            <person name="See L.H."/>
            <person name="Vil D."/>
            <person name="Baker J."/>
            <person name="Kirchoff K."/>
            <person name="Toth K."/>
            <person name="King L."/>
            <person name="Bahret A."/>
            <person name="Miller B."/>
            <person name="Marra M."/>
            <person name="Martienssen R."/>
            <person name="McCombie W.R."/>
            <person name="Wilson R.K."/>
            <person name="Murphy G."/>
            <person name="Bancroft I."/>
            <person name="Volckaert G."/>
            <person name="Wambutt R."/>
            <person name="Dusterhoft A."/>
            <person name="Stiekema W."/>
            <person name="Pohl T."/>
            <person name="Entian K.D."/>
            <person name="Terryn N."/>
            <person name="Hartley N."/>
            <person name="Bent E."/>
            <person name="Johnson S."/>
            <person name="Langham S.A."/>
            <person name="McCullagh B."/>
            <person name="Robben J."/>
            <person name="Grymonprez B."/>
            <person name="Zimmermann W."/>
            <person name="Ramsperger U."/>
            <person name="Wedler H."/>
            <person name="Balke K."/>
            <person name="Wedler E."/>
            <person name="Peters S."/>
            <person name="van Staveren M."/>
            <person name="Dirkse W."/>
            <person name="Mooijman P."/>
            <person name="Lankhorst R.K."/>
            <person name="Weitzenegger T."/>
            <person name="Bothe G."/>
            <person name="Rose M."/>
            <person name="Hauf J."/>
            <person name="Berneiser S."/>
            <person name="Hempel S."/>
            <person name="Feldpausch M."/>
            <person name="Lamberth S."/>
            <person name="Villarroel R."/>
            <person name="Gielen J."/>
            <person name="Ardiles W."/>
            <person name="Bents O."/>
            <person name="Lemcke K."/>
            <person name="Kolesov G."/>
            <person name="Mayer K."/>
            <person name="Rudd S."/>
            <person name="Schoof H."/>
            <person name="Schueller C."/>
            <person name="Zaccaria P."/>
            <person name="Mewes H.W."/>
            <person name="Bevan M."/>
            <person name="Fransz P."/>
        </authorList>
    </citation>
    <scope>NUCLEOTIDE SEQUENCE [LARGE SCALE GENOMIC DNA]</scope>
    <source>
        <strain evidence="3">cv. Columbia</strain>
    </source>
</reference>
<keyword evidence="3" id="KW-1185">Reference proteome</keyword>
<proteinExistence type="predicted"/>
<dbReference type="AlphaFoldDB" id="A0A1P8BH02"/>
<name>A0A1P8BH02_ARATH</name>
<evidence type="ECO:0000313" key="3">
    <source>
        <dbReference type="Proteomes" id="UP000006548"/>
    </source>
</evidence>
<sequence>MLSKEMIGKEFDGRSFTVKDLFCITDNSIDIPNSQPNGQYEGEIIASAIKIDRATEYGALR</sequence>
<dbReference type="RefSeq" id="NP_001332459.1">
    <property type="nucleotide sequence ID" value="NM_001344174.1"/>
</dbReference>
<organism evidence="2 3">
    <name type="scientific">Arabidopsis thaliana</name>
    <name type="common">Mouse-ear cress</name>
    <dbReference type="NCBI Taxonomy" id="3702"/>
    <lineage>
        <taxon>Eukaryota</taxon>
        <taxon>Viridiplantae</taxon>
        <taxon>Streptophyta</taxon>
        <taxon>Embryophyta</taxon>
        <taxon>Tracheophyta</taxon>
        <taxon>Spermatophyta</taxon>
        <taxon>Magnoliopsida</taxon>
        <taxon>eudicotyledons</taxon>
        <taxon>Gunneridae</taxon>
        <taxon>Pentapetalae</taxon>
        <taxon>rosids</taxon>
        <taxon>malvids</taxon>
        <taxon>Brassicales</taxon>
        <taxon>Brassicaceae</taxon>
        <taxon>Camelineae</taxon>
        <taxon>Arabidopsis</taxon>
    </lineage>
</organism>
<evidence type="ECO:0000313" key="1">
    <source>
        <dbReference type="Araport" id="AT5G37247"/>
    </source>
</evidence>
<dbReference type="KEGG" id="ath:AT5G37247"/>
<dbReference type="EMBL" id="CP002688">
    <property type="protein sequence ID" value="ANM70881.1"/>
    <property type="molecule type" value="Genomic_DNA"/>
</dbReference>
<accession>A0A1P8BH02</accession>
<dbReference type="Araport" id="AT5G37247"/>
<dbReference type="Proteomes" id="UP000006548">
    <property type="component" value="Chromosome 5"/>
</dbReference>
<dbReference type="InParanoid" id="A0A1P8BH02"/>
<dbReference type="TAIR" id="AT5G37247"/>
<evidence type="ECO:0000313" key="2">
    <source>
        <dbReference type="EMBL" id="ANM70881.1"/>
    </source>
</evidence>
<reference evidence="3" key="2">
    <citation type="journal article" date="2017" name="Plant J.">
        <title>Araport11: a complete reannotation of the Arabidopsis thaliana reference genome.</title>
        <authorList>
            <person name="Cheng C.Y."/>
            <person name="Krishnakumar V."/>
            <person name="Chan A.P."/>
            <person name="Thibaud-Nissen F."/>
            <person name="Schobel S."/>
            <person name="Town C.D."/>
        </authorList>
    </citation>
    <scope>GENOME REANNOTATION</scope>
    <source>
        <strain evidence="3">cv. Columbia</strain>
    </source>
</reference>